<feature type="transmembrane region" description="Helical" evidence="17">
    <location>
        <begin position="417"/>
        <end position="436"/>
    </location>
</feature>
<evidence type="ECO:0000259" key="18">
    <source>
        <dbReference type="Pfam" id="PF02516"/>
    </source>
</evidence>
<dbReference type="EMBL" id="CP104013">
    <property type="protein sequence ID" value="UYP47253.1"/>
    <property type="molecule type" value="Genomic_DNA"/>
</dbReference>
<evidence type="ECO:0000256" key="11">
    <source>
        <dbReference type="ARBA" id="ARBA00022842"/>
    </source>
</evidence>
<sequence>MGKIKQYFSEKGDKIKTSVKIDKDAPFFYISLVLIVILAILVRASPVVQGTFLIKAFDPWYQYDSLTKLIDMGLYDWLHFHDFKFWFPEGVDRFNLRPGLLVTNALIYWFLNGIGISVTAFQVAYYFPAFMGGLTVLVMYFLGKEILDRRTGLIAAFFLAFSPGHMQRTVIGFFDNETIGVFAVLLTFLFFIRAVKSGKLSDGIFAGLSIGYLALSWGGLTYAFSLLPLIVFIIIILDKYNPNILMAYTSSIMIGLLVYSINPGFKWGTNFNDMDFFVPFFFEIALVVYHFIYMQKEKGNYEKILTGIKWGSIPVILTALIIFWVNPGILPFDLAGRIESIINPNIRDAINLVASVGEHAPSPWSVFYYNAFIPLLFIIPGIYFAIRRGNMEDILMIVFVLTLFYFTGSMIRIILLFAPAAALLGAYGLANIMKQFGTLMKKDQMITRRRKRQIQRTIAKSEGIVVYIGIGLLFFAQSIHAIDISAEQMGYADIVTAGALHDWEETLTWMKYNLDSSSVAVSWWDYGYWLSAIGNITTVNDNGTWNQTRIGMTGMAMMETNERVSAQIFQRLQADYVVVFFGHLYSGIGGDEGKWPWMLRICNDNTDYYDNLGMRQDWWESETEVFNEADYVNETTGLYGDKWFDSTLVRLMFAGAITTSAGLPQNYNQLQENLVNQIEGTDTIQARTDADGDLWSTHDSINGAFEPQYFTPAFFSTSEIVKVFKVDYTGLEAEFEVKDTHLDTDGTGYFEVENTGNEPIKIDSLQLNYEGSSYDLNYTVENDLNDIQAGESRYVWFDTEEINEDWTELKSYSLKATANFIGDQGRGYFITADSSTSLVEVPSEELISIDRSASSIELDGADQNFNINIKNDGIRPVLMENITILGEDTATTPTLIAPSNNYTFSITRNDIAINDKFNEDVQIQMNSKLGKVVSTTLGVNTKGYKLSIKGDLTTKIQDSYLYDYASYSQKEGPIGDLYMNYNTDSYLLDDGTLQLTVENTGEKTFSIQSIYADDVHYDIELDDFLNGGDPFLEAGESVTLQTTITDVVLDTPVKIVITGMNDQTVSSDGAYMIPRSASKSIAIMDEADSMSAAFTDESVRLVVKNTGSLAITLDNIIVNDTLATKVDLTNGMVIGGTTSTLTIQPNGIAVLDVDYSGLKVNISNTVEIVLNTTEGIEASADFTSRLPQLTSPVKIELKDNTETYTEANYLPNKLDVKIILSMVTDESVNLDGFYYKINDAEDYVFISMSNITVKNADGDIVSDRIISGSSVEGETYYYSIDINLDLTTTVGSDFHIKIVTAEGYELFDTLTIA</sequence>
<evidence type="ECO:0000256" key="9">
    <source>
        <dbReference type="ARBA" id="ARBA00022692"/>
    </source>
</evidence>
<dbReference type="InterPro" id="IPR003674">
    <property type="entry name" value="Oligo_trans_STT3"/>
</dbReference>
<evidence type="ECO:0000256" key="13">
    <source>
        <dbReference type="ARBA" id="ARBA00023136"/>
    </source>
</evidence>
<evidence type="ECO:0000313" key="21">
    <source>
        <dbReference type="Proteomes" id="UP001208689"/>
    </source>
</evidence>
<keyword evidence="11" id="KW-0460">Magnesium</keyword>
<evidence type="ECO:0000313" key="20">
    <source>
        <dbReference type="EMBL" id="UYP47253.1"/>
    </source>
</evidence>
<dbReference type="InterPro" id="IPR048999">
    <property type="entry name" value="STT3-PglB_core"/>
</dbReference>
<dbReference type="InterPro" id="IPR048307">
    <property type="entry name" value="STT3_N"/>
</dbReference>
<feature type="transmembrane region" description="Helical" evidence="17">
    <location>
        <begin position="244"/>
        <end position="262"/>
    </location>
</feature>
<comment type="subcellular location">
    <subcellularLocation>
        <location evidence="3">Endomembrane system</location>
        <topology evidence="3">Multi-pass membrane protein</topology>
    </subcellularLocation>
</comment>
<name>A0ABY6HV96_9ARCH</name>
<feature type="domain" description="Oligosaccharyl transferase STT3 N-terminal" evidence="18">
    <location>
        <begin position="28"/>
        <end position="424"/>
    </location>
</feature>
<gene>
    <name evidence="20" type="ORF">NEF87_003538</name>
</gene>
<feature type="transmembrane region" description="Helical" evidence="17">
    <location>
        <begin position="178"/>
        <end position="195"/>
    </location>
</feature>
<protein>
    <recommendedName>
        <fullName evidence="6">dolichyl-phosphooligosaccharide-protein glycotransferase</fullName>
        <ecNumber evidence="6">2.4.99.21</ecNumber>
    </recommendedName>
    <alternativeName>
        <fullName evidence="15">Oligosaccharyl transferase</fullName>
    </alternativeName>
</protein>
<evidence type="ECO:0000256" key="6">
    <source>
        <dbReference type="ARBA" id="ARBA00012602"/>
    </source>
</evidence>
<dbReference type="Pfam" id="PF02516">
    <property type="entry name" value="STT3"/>
    <property type="match status" value="1"/>
</dbReference>
<dbReference type="Pfam" id="PF21436">
    <property type="entry name" value="STT3-PglB_core"/>
    <property type="match status" value="1"/>
</dbReference>
<feature type="transmembrane region" description="Helical" evidence="17">
    <location>
        <begin position="457"/>
        <end position="476"/>
    </location>
</feature>
<comment type="catalytic activity">
    <reaction evidence="16">
        <text>an archaeal dolichyl phosphooligosaccharide + [protein]-L-asparagine = an archaeal dolichyl phosphate + a glycoprotein with the oligosaccharide chain attached by N-beta-D-glycosyl linkage to a protein L-asparagine.</text>
        <dbReference type="EC" id="2.4.99.21"/>
    </reaction>
</comment>
<evidence type="ECO:0000256" key="1">
    <source>
        <dbReference type="ARBA" id="ARBA00001936"/>
    </source>
</evidence>
<feature type="transmembrane region" description="Helical" evidence="17">
    <location>
        <begin position="123"/>
        <end position="143"/>
    </location>
</feature>
<feature type="transmembrane region" description="Helical" evidence="17">
    <location>
        <begin position="26"/>
        <end position="44"/>
    </location>
</feature>
<comment type="cofactor">
    <cofactor evidence="1">
        <name>Mn(2+)</name>
        <dbReference type="ChEBI" id="CHEBI:29035"/>
    </cofactor>
</comment>
<evidence type="ECO:0000256" key="2">
    <source>
        <dbReference type="ARBA" id="ARBA00001946"/>
    </source>
</evidence>
<evidence type="ECO:0000256" key="16">
    <source>
        <dbReference type="ARBA" id="ARBA00034066"/>
    </source>
</evidence>
<keyword evidence="10" id="KW-0479">Metal-binding</keyword>
<evidence type="ECO:0000259" key="19">
    <source>
        <dbReference type="Pfam" id="PF21436"/>
    </source>
</evidence>
<feature type="transmembrane region" description="Helical" evidence="17">
    <location>
        <begin position="393"/>
        <end position="411"/>
    </location>
</feature>
<comment type="similarity">
    <text evidence="5">Belongs to the STT3 family.</text>
</comment>
<evidence type="ECO:0000256" key="8">
    <source>
        <dbReference type="ARBA" id="ARBA00022679"/>
    </source>
</evidence>
<evidence type="ECO:0000256" key="7">
    <source>
        <dbReference type="ARBA" id="ARBA00022676"/>
    </source>
</evidence>
<evidence type="ECO:0000256" key="10">
    <source>
        <dbReference type="ARBA" id="ARBA00022723"/>
    </source>
</evidence>
<keyword evidence="21" id="KW-1185">Reference proteome</keyword>
<comment type="pathway">
    <text evidence="4">Protein modification; protein glycosylation.</text>
</comment>
<feature type="transmembrane region" description="Helical" evidence="17">
    <location>
        <begin position="304"/>
        <end position="325"/>
    </location>
</feature>
<feature type="transmembrane region" description="Helical" evidence="17">
    <location>
        <begin position="274"/>
        <end position="292"/>
    </location>
</feature>
<organism evidence="20 21">
    <name type="scientific">Candidatus Lokiarchaeum ossiferum</name>
    <dbReference type="NCBI Taxonomy" id="2951803"/>
    <lineage>
        <taxon>Archaea</taxon>
        <taxon>Promethearchaeati</taxon>
        <taxon>Promethearchaeota</taxon>
        <taxon>Promethearchaeia</taxon>
        <taxon>Promethearchaeales</taxon>
        <taxon>Promethearchaeaceae</taxon>
        <taxon>Candidatus Lokiarchaeum</taxon>
    </lineage>
</organism>
<keyword evidence="7" id="KW-0328">Glycosyltransferase</keyword>
<dbReference type="PANTHER" id="PTHR13872:SF1">
    <property type="entry name" value="DOLICHYL-DIPHOSPHOOLIGOSACCHARIDE--PROTEIN GLYCOSYLTRANSFERASE SUBUNIT STT3B"/>
    <property type="match status" value="1"/>
</dbReference>
<feature type="transmembrane region" description="Helical" evidence="17">
    <location>
        <begin position="215"/>
        <end position="237"/>
    </location>
</feature>
<keyword evidence="13 17" id="KW-0472">Membrane</keyword>
<dbReference type="PANTHER" id="PTHR13872">
    <property type="entry name" value="DOLICHYL-DIPHOSPHOOLIGOSACCHARIDE--PROTEIN GLYCOSYLTRANSFERASE SUBUNIT"/>
    <property type="match status" value="1"/>
</dbReference>
<keyword evidence="12 17" id="KW-1133">Transmembrane helix</keyword>
<reference evidence="20" key="1">
    <citation type="submission" date="2022-09" db="EMBL/GenBank/DDBJ databases">
        <title>Actin cytoskeleton and complex cell architecture in an #Asgard archaeon.</title>
        <authorList>
            <person name="Ponce Toledo R.I."/>
            <person name="Schleper C."/>
            <person name="Rodrigues Oliveira T."/>
            <person name="Wollweber F."/>
            <person name="Xu J."/>
            <person name="Rittmann S."/>
            <person name="Klingl A."/>
            <person name="Pilhofer M."/>
        </authorList>
    </citation>
    <scope>NUCLEOTIDE SEQUENCE</scope>
    <source>
        <strain evidence="20">B-35</strain>
    </source>
</reference>
<feature type="transmembrane region" description="Helical" evidence="17">
    <location>
        <begin position="149"/>
        <end position="166"/>
    </location>
</feature>
<feature type="domain" description="STT3/PglB/AglB core" evidence="19">
    <location>
        <begin position="518"/>
        <end position="577"/>
    </location>
</feature>
<keyword evidence="14" id="KW-0464">Manganese</keyword>
<evidence type="ECO:0000256" key="17">
    <source>
        <dbReference type="SAM" id="Phobius"/>
    </source>
</evidence>
<evidence type="ECO:0000256" key="14">
    <source>
        <dbReference type="ARBA" id="ARBA00023211"/>
    </source>
</evidence>
<evidence type="ECO:0000256" key="15">
    <source>
        <dbReference type="ARBA" id="ARBA00030679"/>
    </source>
</evidence>
<accession>A0ABY6HV96</accession>
<dbReference type="Gene3D" id="3.40.50.12610">
    <property type="match status" value="1"/>
</dbReference>
<feature type="transmembrane region" description="Helical" evidence="17">
    <location>
        <begin position="366"/>
        <end position="386"/>
    </location>
</feature>
<dbReference type="EC" id="2.4.99.21" evidence="6"/>
<proteinExistence type="inferred from homology"/>
<feature type="transmembrane region" description="Helical" evidence="17">
    <location>
        <begin position="94"/>
        <end position="111"/>
    </location>
</feature>
<keyword evidence="9 17" id="KW-0812">Transmembrane</keyword>
<evidence type="ECO:0000256" key="12">
    <source>
        <dbReference type="ARBA" id="ARBA00022989"/>
    </source>
</evidence>
<comment type="cofactor">
    <cofactor evidence="2">
        <name>Mg(2+)</name>
        <dbReference type="ChEBI" id="CHEBI:18420"/>
    </cofactor>
</comment>
<evidence type="ECO:0000256" key="5">
    <source>
        <dbReference type="ARBA" id="ARBA00010810"/>
    </source>
</evidence>
<evidence type="ECO:0000256" key="4">
    <source>
        <dbReference type="ARBA" id="ARBA00004922"/>
    </source>
</evidence>
<keyword evidence="8" id="KW-0808">Transferase</keyword>
<evidence type="ECO:0000256" key="3">
    <source>
        <dbReference type="ARBA" id="ARBA00004127"/>
    </source>
</evidence>
<dbReference type="Proteomes" id="UP001208689">
    <property type="component" value="Chromosome"/>
</dbReference>